<dbReference type="PANTHER" id="PTHR31637:SF0">
    <property type="entry name" value="2,3-BISPHOSPHOGLYCERATE-INDEPENDENT PHOSPHOGLYCERATE MUTASE"/>
    <property type="match status" value="1"/>
</dbReference>
<dbReference type="GO" id="GO:0004619">
    <property type="term" value="F:phosphoglycerate mutase activity"/>
    <property type="evidence" value="ECO:0007669"/>
    <property type="project" value="UniProtKB-EC"/>
</dbReference>
<accession>A0AAX4JDS9</accession>
<evidence type="ECO:0000256" key="7">
    <source>
        <dbReference type="ARBA" id="ARBA00023211"/>
    </source>
</evidence>
<evidence type="ECO:0000256" key="8">
    <source>
        <dbReference type="ARBA" id="ARBA00023235"/>
    </source>
</evidence>
<evidence type="ECO:0000256" key="5">
    <source>
        <dbReference type="ARBA" id="ARBA00022723"/>
    </source>
</evidence>
<evidence type="ECO:0000256" key="9">
    <source>
        <dbReference type="PIRSR" id="PIRSR001492-1"/>
    </source>
</evidence>
<evidence type="ECO:0000256" key="11">
    <source>
        <dbReference type="PIRSR" id="PIRSR001492-3"/>
    </source>
</evidence>
<dbReference type="GO" id="GO:0006007">
    <property type="term" value="P:glucose catabolic process"/>
    <property type="evidence" value="ECO:0007669"/>
    <property type="project" value="InterPro"/>
</dbReference>
<feature type="binding site" evidence="11">
    <location>
        <position position="416"/>
    </location>
    <ligand>
        <name>Mn(2+)</name>
        <dbReference type="ChEBI" id="CHEBI:29035"/>
        <label>2</label>
    </ligand>
</feature>
<dbReference type="PANTHER" id="PTHR31637">
    <property type="entry name" value="2,3-BISPHOSPHOGLYCERATE-INDEPENDENT PHOSPHOGLYCERATE MUTASE"/>
    <property type="match status" value="1"/>
</dbReference>
<dbReference type="CDD" id="cd16010">
    <property type="entry name" value="iPGM"/>
    <property type="match status" value="1"/>
</dbReference>
<proteinExistence type="inferred from homology"/>
<feature type="binding site" evidence="10">
    <location>
        <position position="116"/>
    </location>
    <ligand>
        <name>substrate</name>
    </ligand>
</feature>
<evidence type="ECO:0000256" key="10">
    <source>
        <dbReference type="PIRSR" id="PIRSR001492-2"/>
    </source>
</evidence>
<dbReference type="SUPFAM" id="SSF53649">
    <property type="entry name" value="Alkaline phosphatase-like"/>
    <property type="match status" value="1"/>
</dbReference>
<feature type="binding site" evidence="11">
    <location>
        <position position="60"/>
    </location>
    <ligand>
        <name>Mn(2+)</name>
        <dbReference type="ChEBI" id="CHEBI:29035"/>
        <label>2</label>
    </ligand>
</feature>
<keyword evidence="5 11" id="KW-0479">Metal-binding</keyword>
<evidence type="ECO:0000259" key="13">
    <source>
        <dbReference type="Pfam" id="PF06415"/>
    </source>
</evidence>
<dbReference type="InterPro" id="IPR006124">
    <property type="entry name" value="Metalloenzyme"/>
</dbReference>
<feature type="binding site" evidence="11">
    <location>
        <position position="374"/>
    </location>
    <ligand>
        <name>Mn(2+)</name>
        <dbReference type="ChEBI" id="CHEBI:29035"/>
        <label>1</label>
    </ligand>
</feature>
<dbReference type="InterPro" id="IPR017850">
    <property type="entry name" value="Alkaline_phosphatase_core_sf"/>
</dbReference>
<evidence type="ECO:0000313" key="14">
    <source>
        <dbReference type="EMBL" id="WUR04117.1"/>
    </source>
</evidence>
<keyword evidence="8" id="KW-0413">Isomerase</keyword>
<dbReference type="GeneID" id="90541939"/>
<dbReference type="GO" id="GO:0030145">
    <property type="term" value="F:manganese ion binding"/>
    <property type="evidence" value="ECO:0007669"/>
    <property type="project" value="InterPro"/>
</dbReference>
<comment type="pathway">
    <text evidence="2">Carbohydrate degradation; glycolysis; pyruvate from D-glyceraldehyde 3-phosphate: step 3/5.</text>
</comment>
<evidence type="ECO:0000259" key="12">
    <source>
        <dbReference type="Pfam" id="PF01676"/>
    </source>
</evidence>
<dbReference type="SUPFAM" id="SSF64158">
    <property type="entry name" value="2,3-Bisphosphoglycerate-independent phosphoglycerate mutase, substrate-binding domain"/>
    <property type="match status" value="1"/>
</dbReference>
<dbReference type="Pfam" id="PF06415">
    <property type="entry name" value="iPGM_N"/>
    <property type="match status" value="1"/>
</dbReference>
<feature type="binding site" evidence="10">
    <location>
        <position position="308"/>
    </location>
    <ligand>
        <name>substrate</name>
    </ligand>
</feature>
<feature type="active site" description="Phosphoserine intermediate" evidence="9">
    <location>
        <position position="60"/>
    </location>
</feature>
<dbReference type="GO" id="GO:0006096">
    <property type="term" value="P:glycolytic process"/>
    <property type="evidence" value="ECO:0007669"/>
    <property type="project" value="UniProtKB-KW"/>
</dbReference>
<feature type="binding site" evidence="10">
    <location>
        <position position="177"/>
    </location>
    <ligand>
        <name>substrate</name>
    </ligand>
</feature>
<evidence type="ECO:0000256" key="4">
    <source>
        <dbReference type="ARBA" id="ARBA00012026"/>
    </source>
</evidence>
<comment type="similarity">
    <text evidence="3">Belongs to the BPG-independent phosphoglycerate mutase family.</text>
</comment>
<dbReference type="KEGG" id="vnx:VNE69_07183"/>
<feature type="binding site" evidence="10">
    <location>
        <begin position="145"/>
        <end position="146"/>
    </location>
    <ligand>
        <name>substrate</name>
    </ligand>
</feature>
<keyword evidence="7 11" id="KW-0464">Manganese</keyword>
<dbReference type="Gene3D" id="3.40.720.10">
    <property type="entry name" value="Alkaline Phosphatase, subunit A"/>
    <property type="match status" value="1"/>
</dbReference>
<gene>
    <name evidence="14" type="ORF">VNE69_07183</name>
</gene>
<dbReference type="EMBL" id="CP142732">
    <property type="protein sequence ID" value="WUR04117.1"/>
    <property type="molecule type" value="Genomic_DNA"/>
</dbReference>
<reference evidence="14" key="1">
    <citation type="journal article" date="2024" name="BMC Genomics">
        <title>Functional annotation of a divergent genome using sequence and structure-based similarity.</title>
        <authorList>
            <person name="Svedberg D."/>
            <person name="Winiger R.R."/>
            <person name="Berg A."/>
            <person name="Sharma H."/>
            <person name="Tellgren-Roth C."/>
            <person name="Debrunner-Vossbrinck B.A."/>
            <person name="Vossbrinck C.R."/>
            <person name="Barandun J."/>
        </authorList>
    </citation>
    <scope>NUCLEOTIDE SEQUENCE</scope>
    <source>
        <strain evidence="14">Illinois isolate</strain>
    </source>
</reference>
<feature type="domain" description="BPG-independent PGAM N-terminal" evidence="13">
    <location>
        <begin position="101"/>
        <end position="267"/>
    </location>
</feature>
<sequence>MKICLIILDGWGHNNKKIPKDPIQNSKCHNMRKLSKKYASYLIHASGKYVGLPEGNMGNSEVGHLTLGSGRIVKQNIILIDEGFATLDIKNKLKNLLLLKLQKLHLIGLVSDGGIHSHISHLIGFLKLLHSEFDEICVHCISDGRDTAPQVFLKFYDEINEKCSDIKNFTISSVSGRFYAMDRDNNNDRIDKYYKTVTSGNISTNIKDYIKNQYENGKNDENIEPALLDKESKIQKDEPILFFNFRADRMRQISTKFKNEGYKIFTLTEYEKNLTDNVIYKQEPVKNTLADVLEANEVEQVHIAETEKYAHVTYFFNGNVEKIHKNEIRKIISSKKVDSFASTPEMSSKEIADEVISNIKLNKQFIVANFAAPDMVGHTGDYEATLKAVDFIDDQIGSIYENCKEQNYVLIITADHGNAEVMYDEIKNVINKRHTNNKVPLIITVPKNVDITGEELDWGYEDSEYSLADVAPTILHLMRIEAPEDFTGTKIKLCNELLKR</sequence>
<organism evidence="14 15">
    <name type="scientific">Vairimorpha necatrix</name>
    <dbReference type="NCBI Taxonomy" id="6039"/>
    <lineage>
        <taxon>Eukaryota</taxon>
        <taxon>Fungi</taxon>
        <taxon>Fungi incertae sedis</taxon>
        <taxon>Microsporidia</taxon>
        <taxon>Nosematidae</taxon>
        <taxon>Vairimorpha</taxon>
    </lineage>
</organism>
<dbReference type="InterPro" id="IPR011258">
    <property type="entry name" value="BPG-indep_PGM_N"/>
</dbReference>
<feature type="binding site" evidence="11">
    <location>
        <position position="415"/>
    </location>
    <ligand>
        <name>Mn(2+)</name>
        <dbReference type="ChEBI" id="CHEBI:29035"/>
        <label>2</label>
    </ligand>
</feature>
<dbReference type="RefSeq" id="XP_065330262.1">
    <property type="nucleotide sequence ID" value="XM_065474190.1"/>
</dbReference>
<dbReference type="GO" id="GO:0005737">
    <property type="term" value="C:cytoplasm"/>
    <property type="evidence" value="ECO:0007669"/>
    <property type="project" value="InterPro"/>
</dbReference>
<dbReference type="EC" id="5.4.2.12" evidence="4"/>
<dbReference type="Pfam" id="PF01676">
    <property type="entry name" value="Metalloenzyme"/>
    <property type="match status" value="1"/>
</dbReference>
<feature type="binding site" evidence="11">
    <location>
        <position position="434"/>
    </location>
    <ligand>
        <name>Mn(2+)</name>
        <dbReference type="ChEBI" id="CHEBI:29035"/>
        <label>1</label>
    </ligand>
</feature>
<dbReference type="AlphaFoldDB" id="A0AAX4JDS9"/>
<dbReference type="NCBIfam" id="TIGR01307">
    <property type="entry name" value="pgm_bpd_ind"/>
    <property type="match status" value="1"/>
</dbReference>
<keyword evidence="15" id="KW-1185">Reference proteome</keyword>
<dbReference type="InterPro" id="IPR005995">
    <property type="entry name" value="Pgm_bpd_ind"/>
</dbReference>
<feature type="binding site" evidence="11">
    <location>
        <position position="378"/>
    </location>
    <ligand>
        <name>Mn(2+)</name>
        <dbReference type="ChEBI" id="CHEBI:29035"/>
        <label>1</label>
    </ligand>
</feature>
<dbReference type="InterPro" id="IPR036646">
    <property type="entry name" value="PGAM_B_sf"/>
</dbReference>
<feature type="domain" description="Metalloenzyme" evidence="12">
    <location>
        <begin position="1"/>
        <end position="481"/>
    </location>
</feature>
<evidence type="ECO:0000256" key="1">
    <source>
        <dbReference type="ARBA" id="ARBA00001936"/>
    </source>
</evidence>
<feature type="binding site" evidence="10">
    <location>
        <position position="183"/>
    </location>
    <ligand>
        <name>substrate</name>
    </ligand>
</feature>
<name>A0AAX4JDS9_9MICR</name>
<protein>
    <recommendedName>
        <fullName evidence="4">phosphoglycerate mutase (2,3-diphosphoglycerate-independent)</fullName>
        <ecNumber evidence="4">5.4.2.12</ecNumber>
    </recommendedName>
</protein>
<keyword evidence="6" id="KW-0324">Glycolysis</keyword>
<dbReference type="PIRSF" id="PIRSF001492">
    <property type="entry name" value="IPGAM"/>
    <property type="match status" value="1"/>
</dbReference>
<evidence type="ECO:0000313" key="15">
    <source>
        <dbReference type="Proteomes" id="UP001334084"/>
    </source>
</evidence>
<feature type="binding site" evidence="11">
    <location>
        <position position="9"/>
    </location>
    <ligand>
        <name>Mn(2+)</name>
        <dbReference type="ChEBI" id="CHEBI:29035"/>
        <label>2</label>
    </ligand>
</feature>
<comment type="cofactor">
    <cofactor evidence="1">
        <name>Mn(2+)</name>
        <dbReference type="ChEBI" id="CHEBI:29035"/>
    </cofactor>
</comment>
<feature type="binding site" evidence="10">
    <location>
        <begin position="246"/>
        <end position="249"/>
    </location>
    <ligand>
        <name>substrate</name>
    </ligand>
</feature>
<dbReference type="Gene3D" id="3.40.1450.10">
    <property type="entry name" value="BPG-independent phosphoglycerate mutase, domain B"/>
    <property type="match status" value="1"/>
</dbReference>
<evidence type="ECO:0000256" key="6">
    <source>
        <dbReference type="ARBA" id="ARBA00023152"/>
    </source>
</evidence>
<dbReference type="HAMAP" id="MF_01038">
    <property type="entry name" value="GpmI"/>
    <property type="match status" value="1"/>
</dbReference>
<dbReference type="Proteomes" id="UP001334084">
    <property type="component" value="Chromosome 7"/>
</dbReference>
<evidence type="ECO:0000256" key="2">
    <source>
        <dbReference type="ARBA" id="ARBA00004798"/>
    </source>
</evidence>
<evidence type="ECO:0000256" key="3">
    <source>
        <dbReference type="ARBA" id="ARBA00008819"/>
    </source>
</evidence>